<evidence type="ECO:0000313" key="1">
    <source>
        <dbReference type="EMBL" id="MBX69182.1"/>
    </source>
</evidence>
<dbReference type="EMBL" id="GGEC01088698">
    <property type="protein sequence ID" value="MBX69182.1"/>
    <property type="molecule type" value="Transcribed_RNA"/>
</dbReference>
<proteinExistence type="predicted"/>
<name>A0A2P2QQ92_RHIMU</name>
<dbReference type="AlphaFoldDB" id="A0A2P2QQ92"/>
<accession>A0A2P2QQ92</accession>
<reference evidence="1" key="1">
    <citation type="submission" date="2018-02" db="EMBL/GenBank/DDBJ databases">
        <title>Rhizophora mucronata_Transcriptome.</title>
        <authorList>
            <person name="Meera S.P."/>
            <person name="Sreeshan A."/>
            <person name="Augustine A."/>
        </authorList>
    </citation>
    <scope>NUCLEOTIDE SEQUENCE</scope>
    <source>
        <tissue evidence="1">Leaf</tissue>
    </source>
</reference>
<protein>
    <submittedName>
        <fullName evidence="1">Uncharacterized protein</fullName>
    </submittedName>
</protein>
<sequence length="44" mass="5221">MNYLTDPSFDSCVSILLKILLYACNCLKKKKNQRLNDLNWYHIS</sequence>
<organism evidence="1">
    <name type="scientific">Rhizophora mucronata</name>
    <name type="common">Asiatic mangrove</name>
    <dbReference type="NCBI Taxonomy" id="61149"/>
    <lineage>
        <taxon>Eukaryota</taxon>
        <taxon>Viridiplantae</taxon>
        <taxon>Streptophyta</taxon>
        <taxon>Embryophyta</taxon>
        <taxon>Tracheophyta</taxon>
        <taxon>Spermatophyta</taxon>
        <taxon>Magnoliopsida</taxon>
        <taxon>eudicotyledons</taxon>
        <taxon>Gunneridae</taxon>
        <taxon>Pentapetalae</taxon>
        <taxon>rosids</taxon>
        <taxon>fabids</taxon>
        <taxon>Malpighiales</taxon>
        <taxon>Rhizophoraceae</taxon>
        <taxon>Rhizophora</taxon>
    </lineage>
</organism>